<accession>A0A916QCR3</accession>
<evidence type="ECO:0000313" key="2">
    <source>
        <dbReference type="EMBL" id="GFR38350.1"/>
    </source>
</evidence>
<keyword evidence="1" id="KW-1133">Transmembrane helix</keyword>
<dbReference type="Proteomes" id="UP000654993">
    <property type="component" value="Unassembled WGS sequence"/>
</dbReference>
<keyword evidence="1" id="KW-0472">Membrane</keyword>
<organism evidence="2 3">
    <name type="scientific">Insulibacter thermoxylanivorax</name>
    <dbReference type="NCBI Taxonomy" id="2749268"/>
    <lineage>
        <taxon>Bacteria</taxon>
        <taxon>Bacillati</taxon>
        <taxon>Bacillota</taxon>
        <taxon>Bacilli</taxon>
        <taxon>Bacillales</taxon>
        <taxon>Paenibacillaceae</taxon>
        <taxon>Insulibacter</taxon>
    </lineage>
</organism>
<feature type="transmembrane region" description="Helical" evidence="1">
    <location>
        <begin position="12"/>
        <end position="34"/>
    </location>
</feature>
<dbReference type="EMBL" id="BMAQ01000017">
    <property type="protein sequence ID" value="GFR38350.1"/>
    <property type="molecule type" value="Genomic_DNA"/>
</dbReference>
<evidence type="ECO:0000313" key="3">
    <source>
        <dbReference type="Proteomes" id="UP000654993"/>
    </source>
</evidence>
<reference evidence="2" key="2">
    <citation type="journal article" date="2021" name="Data Brief">
        <title>Draft genome sequence data of the facultative, thermophilic, xylanolytic bacterium Paenibacillus sp. strain DA-C8.</title>
        <authorList>
            <person name="Chhe C."/>
            <person name="Uke A."/>
            <person name="Baramee S."/>
            <person name="Ungkulpasvich U."/>
            <person name="Tachaapaikoon C."/>
            <person name="Pason P."/>
            <person name="Waeonukul R."/>
            <person name="Ratanakhanokchai K."/>
            <person name="Kosugi A."/>
        </authorList>
    </citation>
    <scope>NUCLEOTIDE SEQUENCE</scope>
    <source>
        <strain evidence="2">DA-C8</strain>
    </source>
</reference>
<keyword evidence="3" id="KW-1185">Reference proteome</keyword>
<evidence type="ECO:0000256" key="1">
    <source>
        <dbReference type="SAM" id="Phobius"/>
    </source>
</evidence>
<gene>
    <name evidence="2" type="ORF">PRECH8_16460</name>
</gene>
<reference evidence="2" key="1">
    <citation type="submission" date="2020-08" db="EMBL/GenBank/DDBJ databases">
        <authorList>
            <person name="Uke A."/>
            <person name="Chhe C."/>
            <person name="Baramee S."/>
            <person name="Kosugi A."/>
        </authorList>
    </citation>
    <scope>NUCLEOTIDE SEQUENCE</scope>
    <source>
        <strain evidence="2">DA-C8</strain>
    </source>
</reference>
<proteinExistence type="predicted"/>
<name>A0A916QCR3_9BACL</name>
<dbReference type="RefSeq" id="WP_200966604.1">
    <property type="nucleotide sequence ID" value="NZ_BMAQ01000017.1"/>
</dbReference>
<comment type="caution">
    <text evidence="2">The sequence shown here is derived from an EMBL/GenBank/DDBJ whole genome shotgun (WGS) entry which is preliminary data.</text>
</comment>
<protein>
    <submittedName>
        <fullName evidence="2">Uncharacterized protein</fullName>
    </submittedName>
</protein>
<sequence length="601" mass="65944">MSRSWRSEAGAAMILALLALTLMSLMGMIVLRILNQGFVHTSSAEARIHAEMLAQVGIDEVNAIVQSAVKTGNQNTDYRGKVTNTVDNIKHALEAISGTAISSFPTTVEYEVETNQGTYKVEITSQVISNPNDKDLIEYVPDYPYVQEIKVTSIGESRRFRPGVRVSKEMTIYVSTINPVFRYPISADGELILNGASHIVGNVYVDNLNNASGNVTISNKARFITNINQQHTIQSGTASMEGFIQAAGKYMVEDQYGNMRERDFEREFFQHRKPFSDEYLTPAEVIDVEETVANIIGNTDLINEMITQIADSRSRSPDGFGAEIIGNGTTINNGIHFRSVWVEAQGDLVVKGNLLIEDGTLFISSGANVIFEPISDSKSSLYVKYDDPNLIAAYLTGNLSVPDGEFVAIDGNVIMNNLNFKGTMFVNGQLKIIGDLNIEGSVYVVGDIEMKEMNSINEQVSEDAASVVLVSSGKIILSDNLTDPDAASRIRAFLYSASDDMDLYGVISKLEIIGGVHGRKVTLNAVRGESSKESRPGLIVHPSGYYFDADQDSLMSVDGNGNRTIRSRLQVKQDLSLYTNPPIGIPITEEVNMFIQEITYK</sequence>
<dbReference type="AlphaFoldDB" id="A0A916QCR3"/>
<keyword evidence="1" id="KW-0812">Transmembrane</keyword>